<keyword evidence="1" id="KW-0547">Nucleotide-binding</keyword>
<dbReference type="InterPro" id="IPR003593">
    <property type="entry name" value="AAA+_ATPase"/>
</dbReference>
<dbReference type="PROSITE" id="PS50893">
    <property type="entry name" value="ABC_TRANSPORTER_2"/>
    <property type="match status" value="1"/>
</dbReference>
<dbReference type="NCBIfam" id="TIGR02142">
    <property type="entry name" value="modC_ABC"/>
    <property type="match status" value="1"/>
</dbReference>
<name>A0A9D6V3H3_9BACT</name>
<organism evidence="4 5">
    <name type="scientific">Desulfomonile tiedjei</name>
    <dbReference type="NCBI Taxonomy" id="2358"/>
    <lineage>
        <taxon>Bacteria</taxon>
        <taxon>Pseudomonadati</taxon>
        <taxon>Thermodesulfobacteriota</taxon>
        <taxon>Desulfomonilia</taxon>
        <taxon>Desulfomonilales</taxon>
        <taxon>Desulfomonilaceae</taxon>
        <taxon>Desulfomonile</taxon>
    </lineage>
</organism>
<gene>
    <name evidence="4" type="primary">modC</name>
    <name evidence="4" type="ORF">HY912_18105</name>
</gene>
<dbReference type="EMBL" id="JACRDE010000472">
    <property type="protein sequence ID" value="MBI5251405.1"/>
    <property type="molecule type" value="Genomic_DNA"/>
</dbReference>
<evidence type="ECO:0000313" key="4">
    <source>
        <dbReference type="EMBL" id="MBI5251405.1"/>
    </source>
</evidence>
<dbReference type="InterPro" id="IPR027417">
    <property type="entry name" value="P-loop_NTPase"/>
</dbReference>
<dbReference type="InterPro" id="IPR003439">
    <property type="entry name" value="ABC_transporter-like_ATP-bd"/>
</dbReference>
<dbReference type="InterPro" id="IPR050334">
    <property type="entry name" value="Molybdenum_import_ModC"/>
</dbReference>
<evidence type="ECO:0000256" key="1">
    <source>
        <dbReference type="ARBA" id="ARBA00022741"/>
    </source>
</evidence>
<dbReference type="GO" id="GO:0016020">
    <property type="term" value="C:membrane"/>
    <property type="evidence" value="ECO:0007669"/>
    <property type="project" value="InterPro"/>
</dbReference>
<evidence type="ECO:0000313" key="5">
    <source>
        <dbReference type="Proteomes" id="UP000807825"/>
    </source>
</evidence>
<dbReference type="GO" id="GO:0140359">
    <property type="term" value="F:ABC-type transporter activity"/>
    <property type="evidence" value="ECO:0007669"/>
    <property type="project" value="InterPro"/>
</dbReference>
<dbReference type="Pfam" id="PF00005">
    <property type="entry name" value="ABC_tran"/>
    <property type="match status" value="1"/>
</dbReference>
<feature type="domain" description="ABC transporter" evidence="3">
    <location>
        <begin position="1"/>
        <end position="233"/>
    </location>
</feature>
<dbReference type="InterPro" id="IPR017871">
    <property type="entry name" value="ABC_transporter-like_CS"/>
</dbReference>
<dbReference type="GO" id="GO:0016887">
    <property type="term" value="F:ATP hydrolysis activity"/>
    <property type="evidence" value="ECO:0007669"/>
    <property type="project" value="InterPro"/>
</dbReference>
<dbReference type="PROSITE" id="PS00211">
    <property type="entry name" value="ABC_TRANSPORTER_1"/>
    <property type="match status" value="1"/>
</dbReference>
<dbReference type="AlphaFoldDB" id="A0A9D6V3H3"/>
<reference evidence="4" key="1">
    <citation type="submission" date="2020-07" db="EMBL/GenBank/DDBJ databases">
        <title>Huge and variable diversity of episymbiotic CPR bacteria and DPANN archaea in groundwater ecosystems.</title>
        <authorList>
            <person name="He C.Y."/>
            <person name="Keren R."/>
            <person name="Whittaker M."/>
            <person name="Farag I.F."/>
            <person name="Doudna J."/>
            <person name="Cate J.H.D."/>
            <person name="Banfield J.F."/>
        </authorList>
    </citation>
    <scope>NUCLEOTIDE SEQUENCE</scope>
    <source>
        <strain evidence="4">NC_groundwater_1664_Pr3_B-0.1um_52_9</strain>
    </source>
</reference>
<sequence>MLDVSIRKKQGAFSINASFTDKGAGITAIFGRSGAGKTSVINMIAGLVRPDEGRISVNGKTFFDSRQGIDIPTHRRRFGYIFQDGRLFPHLSVKSNLTYGMKLVRPSERYVEFDQVVELLGIGHLLHRRPSKLSGGEKQRVAIGRSLLTSPQLLLMDEPLASLDEERKSEVLPFIGQLPTAFAVPILYVSHSVDEILSLADRAVIMDSGSTVAIGPTDALLDRVSMNGVSVRYARAKQA</sequence>
<comment type="caution">
    <text evidence="4">The sequence shown here is derived from an EMBL/GenBank/DDBJ whole genome shotgun (WGS) entry which is preliminary data.</text>
</comment>
<evidence type="ECO:0000259" key="3">
    <source>
        <dbReference type="PROSITE" id="PS50893"/>
    </source>
</evidence>
<dbReference type="PANTHER" id="PTHR43514">
    <property type="entry name" value="ABC TRANSPORTER I FAMILY MEMBER 10"/>
    <property type="match status" value="1"/>
</dbReference>
<evidence type="ECO:0000256" key="2">
    <source>
        <dbReference type="ARBA" id="ARBA00022840"/>
    </source>
</evidence>
<dbReference type="InterPro" id="IPR011868">
    <property type="entry name" value="ModC_ABC_ATP-bd"/>
</dbReference>
<proteinExistence type="predicted"/>
<dbReference type="Gene3D" id="3.40.50.300">
    <property type="entry name" value="P-loop containing nucleotide triphosphate hydrolases"/>
    <property type="match status" value="1"/>
</dbReference>
<dbReference type="SUPFAM" id="SSF52540">
    <property type="entry name" value="P-loop containing nucleoside triphosphate hydrolases"/>
    <property type="match status" value="1"/>
</dbReference>
<keyword evidence="2 4" id="KW-0067">ATP-binding</keyword>
<dbReference type="SMART" id="SM00382">
    <property type="entry name" value="AAA"/>
    <property type="match status" value="1"/>
</dbReference>
<dbReference type="PANTHER" id="PTHR43514:SF4">
    <property type="entry name" value="ABC TRANSPORTER I FAMILY MEMBER 10"/>
    <property type="match status" value="1"/>
</dbReference>
<dbReference type="GO" id="GO:0005524">
    <property type="term" value="F:ATP binding"/>
    <property type="evidence" value="ECO:0007669"/>
    <property type="project" value="UniProtKB-KW"/>
</dbReference>
<dbReference type="GO" id="GO:0015098">
    <property type="term" value="F:molybdate ion transmembrane transporter activity"/>
    <property type="evidence" value="ECO:0007669"/>
    <property type="project" value="InterPro"/>
</dbReference>
<protein>
    <submittedName>
        <fullName evidence="4">Molybdenum ABC transporter ATP-binding protein</fullName>
    </submittedName>
</protein>
<dbReference type="Proteomes" id="UP000807825">
    <property type="component" value="Unassembled WGS sequence"/>
</dbReference>
<accession>A0A9D6V3H3</accession>